<dbReference type="InterPro" id="IPR023214">
    <property type="entry name" value="HAD_sf"/>
</dbReference>
<dbReference type="PANTHER" id="PTHR10000">
    <property type="entry name" value="PHOSPHOSERINE PHOSPHATASE"/>
    <property type="match status" value="1"/>
</dbReference>
<dbReference type="GO" id="GO:0016791">
    <property type="term" value="F:phosphatase activity"/>
    <property type="evidence" value="ECO:0007669"/>
    <property type="project" value="TreeGrafter"/>
</dbReference>
<dbReference type="Pfam" id="PF08282">
    <property type="entry name" value="Hydrolase_3"/>
    <property type="match status" value="1"/>
</dbReference>
<proteinExistence type="predicted"/>
<comment type="caution">
    <text evidence="1">The sequence shown here is derived from an EMBL/GenBank/DDBJ whole genome shotgun (WGS) entry which is preliminary data.</text>
</comment>
<dbReference type="AlphaFoldDB" id="A0A2P4YWP9"/>
<dbReference type="Proteomes" id="UP000236928">
    <property type="component" value="Unassembled WGS sequence"/>
</dbReference>
<gene>
    <name evidence="1" type="ORF">CmeUKMEL1_01355</name>
</gene>
<dbReference type="Gene3D" id="3.30.1240.10">
    <property type="match status" value="1"/>
</dbReference>
<evidence type="ECO:0000313" key="2">
    <source>
        <dbReference type="Proteomes" id="UP000236928"/>
    </source>
</evidence>
<evidence type="ECO:0000313" key="1">
    <source>
        <dbReference type="EMBL" id="POM82230.1"/>
    </source>
</evidence>
<dbReference type="NCBIfam" id="TIGR01484">
    <property type="entry name" value="HAD-SF-IIB"/>
    <property type="match status" value="1"/>
</dbReference>
<dbReference type="VEuPathDB" id="CryptoDB:CmeUKMEL1_01355"/>
<dbReference type="GO" id="GO:0005829">
    <property type="term" value="C:cytosol"/>
    <property type="evidence" value="ECO:0007669"/>
    <property type="project" value="TreeGrafter"/>
</dbReference>
<protein>
    <submittedName>
        <fullName evidence="1">Haloacid dehalogenase-like hydrolase family protein</fullName>
    </submittedName>
</protein>
<name>A0A2P4YWP9_9CRYT</name>
<dbReference type="InterPro" id="IPR006379">
    <property type="entry name" value="HAD-SF_hydro_IIB"/>
</dbReference>
<dbReference type="EMBL" id="JIBK01000002">
    <property type="protein sequence ID" value="POM82230.1"/>
    <property type="molecule type" value="Genomic_DNA"/>
</dbReference>
<dbReference type="PANTHER" id="PTHR10000:SF8">
    <property type="entry name" value="HAD SUPERFAMILY HYDROLASE-LIKE, TYPE 3"/>
    <property type="match status" value="1"/>
</dbReference>
<reference evidence="1 2" key="1">
    <citation type="submission" date="2014-04" db="EMBL/GenBank/DDBJ databases">
        <title>Comparative Genomics of Cryptosporidium Species.</title>
        <authorList>
            <person name="Silva J.C."/>
            <person name="Su Q."/>
            <person name="Chalmers R."/>
            <person name="Chibucos M.C."/>
            <person name="Elwin K."/>
            <person name="Godinez A."/>
            <person name="Guo F."/>
            <person name="Huynh K."/>
            <person name="Orvis J."/>
            <person name="Ott S."/>
            <person name="Sadzewicz L."/>
            <person name="Sengamalay N."/>
            <person name="Shetty A."/>
            <person name="Sun M."/>
            <person name="Tallon L."/>
            <person name="Xiao L."/>
            <person name="Zhang H."/>
            <person name="Fraser C.M."/>
            <person name="Zhu G."/>
            <person name="Kissinger J."/>
            <person name="Widmer G."/>
        </authorList>
    </citation>
    <scope>NUCLEOTIDE SEQUENCE [LARGE SCALE GENOMIC DNA]</scope>
    <source>
        <strain evidence="1 2">UKMEL1</strain>
    </source>
</reference>
<dbReference type="GO" id="GO:0000287">
    <property type="term" value="F:magnesium ion binding"/>
    <property type="evidence" value="ECO:0007669"/>
    <property type="project" value="TreeGrafter"/>
</dbReference>
<keyword evidence="1" id="KW-0378">Hydrolase</keyword>
<accession>A0A2P4YWP9</accession>
<dbReference type="Gene3D" id="3.40.50.1000">
    <property type="entry name" value="HAD superfamily/HAD-like"/>
    <property type="match status" value="1"/>
</dbReference>
<keyword evidence="2" id="KW-1185">Reference proteome</keyword>
<dbReference type="InterPro" id="IPR036412">
    <property type="entry name" value="HAD-like_sf"/>
</dbReference>
<sequence>MSNLEESEQILSSPETKIEAGRQQHIILDKKRLITFTLTDICLLLEKIMEQQGDESVITCRNIDWNLIASQLDKDPFEIEYFWKVFNPEIHFKPTLGYAVVPVELNLNQETLLLYENVDHQTNAIYNYKLQSSVNSKIDSLRNQTILKPILDFAKEVLDKQIIMESNILCVFTDVDGTLANNENQLSLKNAKTISALMDSHILLVPATGRSKVGFLRMFTEDIMDIAKHHGFPGIFFNGAVLIGPNGIDDIMKTWTIPDECMIELCNLLDSIKIEWQPEDEGYEEAKLKGETHRGVAYSVYLLNEFVHNVRGSHLRYVEGLSREFSVKVESVVDVIKKNKNQSLKFIIGESREKLEEIKDIVHDFLKDKPARVLFSHPLILEILHIDCSKGNAAEHLLKTLNIHPKNCLAIGDAENDVELLKLSGVSVAVANACNMAKGAAQHIVSSNDDDGFSEAIQKFCNIQINLD</sequence>
<dbReference type="SUPFAM" id="SSF56784">
    <property type="entry name" value="HAD-like"/>
    <property type="match status" value="1"/>
</dbReference>
<dbReference type="OrthoDB" id="27226at2759"/>
<organism evidence="1 2">
    <name type="scientific">Cryptosporidium meleagridis</name>
    <dbReference type="NCBI Taxonomy" id="93969"/>
    <lineage>
        <taxon>Eukaryota</taxon>
        <taxon>Sar</taxon>
        <taxon>Alveolata</taxon>
        <taxon>Apicomplexa</taxon>
        <taxon>Conoidasida</taxon>
        <taxon>Coccidia</taxon>
        <taxon>Eucoccidiorida</taxon>
        <taxon>Eimeriorina</taxon>
        <taxon>Cryptosporidiidae</taxon>
        <taxon>Cryptosporidium</taxon>
    </lineage>
</organism>
<dbReference type="SFLD" id="SFLDG01140">
    <property type="entry name" value="C2.B:_Phosphomannomutase_and_P"/>
    <property type="match status" value="1"/>
</dbReference>
<dbReference type="SFLD" id="SFLDS00003">
    <property type="entry name" value="Haloacid_Dehalogenase"/>
    <property type="match status" value="1"/>
</dbReference>